<dbReference type="GO" id="GO:0005886">
    <property type="term" value="C:plasma membrane"/>
    <property type="evidence" value="ECO:0007669"/>
    <property type="project" value="UniProtKB-SubCell"/>
</dbReference>
<name>A0A2G8SY44_9BURK</name>
<evidence type="ECO:0000256" key="1">
    <source>
        <dbReference type="ARBA" id="ARBA00005698"/>
    </source>
</evidence>
<dbReference type="EC" id="7.1.1.-" evidence="2"/>
<comment type="similarity">
    <text evidence="1 2">Belongs to the complex I subunit 6 family.</text>
</comment>
<evidence type="ECO:0000256" key="2">
    <source>
        <dbReference type="RuleBase" id="RU004429"/>
    </source>
</evidence>
<comment type="catalytic activity">
    <reaction evidence="2">
        <text>a quinone + NADH + 5 H(+)(in) = a quinol + NAD(+) + 4 H(+)(out)</text>
        <dbReference type="Rhea" id="RHEA:57888"/>
        <dbReference type="ChEBI" id="CHEBI:15378"/>
        <dbReference type="ChEBI" id="CHEBI:24646"/>
        <dbReference type="ChEBI" id="CHEBI:57540"/>
        <dbReference type="ChEBI" id="CHEBI:57945"/>
        <dbReference type="ChEBI" id="CHEBI:132124"/>
    </reaction>
</comment>
<dbReference type="Gene3D" id="1.20.120.1200">
    <property type="entry name" value="NADH-ubiquinone/plastoquinone oxidoreductase chain 6, subunit NuoJ"/>
    <property type="match status" value="1"/>
</dbReference>
<sequence>MDFKTALFYVFSAIMVIAATRVITARNPVHAALFLVLAFFNAAGIWLLLKAEFLAIVLVLVYVGAVMVLFLFVVMMLDINIDRMREGFWGYLPLASGIGVLIVLEMAAVLWRSFLTFEQQPVAVGSNIGGTKELGILIYTRYILGFEVAAVILLVAIIAAVALTLRKRKDTKAFDPADAVRVKRNDRLRIVKMSAVDQPALDAASTAAAAAATANAAASPALASTPAKETK</sequence>
<keyword evidence="3" id="KW-0830">Ubiquinone</keyword>
<dbReference type="PANTHER" id="PTHR33269">
    <property type="entry name" value="NADH-UBIQUINONE OXIDOREDUCTASE CHAIN 6"/>
    <property type="match status" value="1"/>
</dbReference>
<keyword evidence="2" id="KW-0472">Membrane</keyword>
<dbReference type="EMBL" id="PDOB01000031">
    <property type="protein sequence ID" value="PIL38674.1"/>
    <property type="molecule type" value="Genomic_DNA"/>
</dbReference>
<protein>
    <recommendedName>
        <fullName evidence="2">NADH-quinone oxidoreductase subunit J</fullName>
        <ecNumber evidence="2">7.1.1.-</ecNumber>
    </recommendedName>
</protein>
<dbReference type="GO" id="GO:0048038">
    <property type="term" value="F:quinone binding"/>
    <property type="evidence" value="ECO:0007669"/>
    <property type="project" value="UniProtKB-UniRule"/>
</dbReference>
<evidence type="ECO:0000313" key="3">
    <source>
        <dbReference type="EMBL" id="PIL38674.1"/>
    </source>
</evidence>
<evidence type="ECO:0000313" key="4">
    <source>
        <dbReference type="Proteomes" id="UP000228593"/>
    </source>
</evidence>
<comment type="caution">
    <text evidence="3">The sequence shown here is derived from an EMBL/GenBank/DDBJ whole genome shotgun (WGS) entry which is preliminary data.</text>
</comment>
<dbReference type="Proteomes" id="UP000228593">
    <property type="component" value="Unassembled WGS sequence"/>
</dbReference>
<keyword evidence="2" id="KW-0812">Transmembrane</keyword>
<dbReference type="InterPro" id="IPR001457">
    <property type="entry name" value="NADH_UbQ/plastoQ_OxRdtase_su6"/>
</dbReference>
<keyword evidence="2" id="KW-0874">Quinone</keyword>
<organism evidence="3 4">
    <name type="scientific">Massilia psychrophila</name>
    <dbReference type="NCBI Taxonomy" id="1603353"/>
    <lineage>
        <taxon>Bacteria</taxon>
        <taxon>Pseudomonadati</taxon>
        <taxon>Pseudomonadota</taxon>
        <taxon>Betaproteobacteria</taxon>
        <taxon>Burkholderiales</taxon>
        <taxon>Oxalobacteraceae</taxon>
        <taxon>Telluria group</taxon>
        <taxon>Massilia</taxon>
    </lineage>
</organism>
<dbReference type="AlphaFoldDB" id="A0A2G8SY44"/>
<feature type="transmembrane region" description="Helical" evidence="2">
    <location>
        <begin position="142"/>
        <end position="165"/>
    </location>
</feature>
<dbReference type="PANTHER" id="PTHR33269:SF17">
    <property type="entry name" value="NADH-UBIQUINONE OXIDOREDUCTASE CHAIN 6"/>
    <property type="match status" value="1"/>
</dbReference>
<proteinExistence type="inferred from homology"/>
<keyword evidence="2" id="KW-1133">Transmembrane helix</keyword>
<dbReference type="NCBIfam" id="NF005164">
    <property type="entry name" value="PRK06638.1-4"/>
    <property type="match status" value="1"/>
</dbReference>
<reference evidence="3 4" key="1">
    <citation type="submission" date="2017-10" db="EMBL/GenBank/DDBJ databases">
        <title>Massilia psychrophilum sp. nov., a novel purple-pigmented bacterium isolated from Tianshan glacier, Xinjiang Municipality, China.</title>
        <authorList>
            <person name="Wang H."/>
        </authorList>
    </citation>
    <scope>NUCLEOTIDE SEQUENCE [LARGE SCALE GENOMIC DNA]</scope>
    <source>
        <strain evidence="3 4">JCM 30813</strain>
    </source>
</reference>
<keyword evidence="2" id="KW-0520">NAD</keyword>
<dbReference type="InterPro" id="IPR042106">
    <property type="entry name" value="Nuo/plastoQ_OxRdtase_6_NuoJ"/>
</dbReference>
<feature type="transmembrane region" description="Helical" evidence="2">
    <location>
        <begin position="6"/>
        <end position="24"/>
    </location>
</feature>
<dbReference type="Pfam" id="PF00499">
    <property type="entry name" value="Oxidored_q3"/>
    <property type="match status" value="1"/>
</dbReference>
<comment type="subcellular location">
    <subcellularLocation>
        <location evidence="2">Cell membrane</location>
        <topology evidence="2">Multi-pass membrane protein</topology>
    </subcellularLocation>
</comment>
<dbReference type="RefSeq" id="WP_099917090.1">
    <property type="nucleotide sequence ID" value="NZ_BMHS01000017.1"/>
</dbReference>
<feature type="transmembrane region" description="Helical" evidence="2">
    <location>
        <begin position="89"/>
        <end position="111"/>
    </location>
</feature>
<keyword evidence="2" id="KW-1003">Cell membrane</keyword>
<feature type="transmembrane region" description="Helical" evidence="2">
    <location>
        <begin position="55"/>
        <end position="77"/>
    </location>
</feature>
<comment type="function">
    <text evidence="2">NDH-1 shuttles electrons from NADH, via FMN and iron-sulfur (Fe-S) centers, to quinones in the respiratory chain. Couples the redox reaction to proton translocation (for every two electrons transferred, four hydrogen ions are translocated across the cytoplasmic membrane), and thus conserves the redox energy in a proton gradient.</text>
</comment>
<gene>
    <name evidence="3" type="ORF">CR103_16720</name>
</gene>
<dbReference type="OrthoDB" id="5295927at2"/>
<feature type="transmembrane region" description="Helical" evidence="2">
    <location>
        <begin position="31"/>
        <end position="49"/>
    </location>
</feature>
<accession>A0A2G8SY44</accession>
<keyword evidence="4" id="KW-1185">Reference proteome</keyword>
<dbReference type="GO" id="GO:0008137">
    <property type="term" value="F:NADH dehydrogenase (ubiquinone) activity"/>
    <property type="evidence" value="ECO:0007669"/>
    <property type="project" value="UniProtKB-UniRule"/>
</dbReference>